<dbReference type="PANTHER" id="PTHR42643">
    <property type="entry name" value="IONOTROPIC RECEPTOR 20A-RELATED"/>
    <property type="match status" value="1"/>
</dbReference>
<evidence type="ECO:0000256" key="4">
    <source>
        <dbReference type="ARBA" id="ARBA00022692"/>
    </source>
</evidence>
<keyword evidence="11" id="KW-0407">Ion channel</keyword>
<dbReference type="Proteomes" id="UP000499080">
    <property type="component" value="Unassembled WGS sequence"/>
</dbReference>
<organism evidence="14 15">
    <name type="scientific">Araneus ventricosus</name>
    <name type="common">Orbweaver spider</name>
    <name type="synonym">Epeira ventricosa</name>
    <dbReference type="NCBI Taxonomy" id="182803"/>
    <lineage>
        <taxon>Eukaryota</taxon>
        <taxon>Metazoa</taxon>
        <taxon>Ecdysozoa</taxon>
        <taxon>Arthropoda</taxon>
        <taxon>Chelicerata</taxon>
        <taxon>Arachnida</taxon>
        <taxon>Araneae</taxon>
        <taxon>Araneomorphae</taxon>
        <taxon>Entelegynae</taxon>
        <taxon>Araneoidea</taxon>
        <taxon>Araneidae</taxon>
        <taxon>Araneus</taxon>
    </lineage>
</organism>
<evidence type="ECO:0000313" key="14">
    <source>
        <dbReference type="EMBL" id="GBO15790.1"/>
    </source>
</evidence>
<protein>
    <recommendedName>
        <fullName evidence="13">Ionotropic glutamate receptor L-glutamate and glycine-binding domain-containing protein</fullName>
    </recommendedName>
</protein>
<keyword evidence="6" id="KW-0406">Ion transport</keyword>
<gene>
    <name evidence="14" type="ORF">AVEN_198834_1</name>
</gene>
<keyword evidence="8" id="KW-0675">Receptor</keyword>
<evidence type="ECO:0000256" key="3">
    <source>
        <dbReference type="ARBA" id="ARBA00022475"/>
    </source>
</evidence>
<evidence type="ECO:0000256" key="5">
    <source>
        <dbReference type="ARBA" id="ARBA00022989"/>
    </source>
</evidence>
<evidence type="ECO:0000256" key="1">
    <source>
        <dbReference type="ARBA" id="ARBA00004651"/>
    </source>
</evidence>
<dbReference type="PANTHER" id="PTHR42643:SF24">
    <property type="entry name" value="IONOTROPIC RECEPTOR 60A"/>
    <property type="match status" value="1"/>
</dbReference>
<dbReference type="GO" id="GO:0015276">
    <property type="term" value="F:ligand-gated monoatomic ion channel activity"/>
    <property type="evidence" value="ECO:0007669"/>
    <property type="project" value="InterPro"/>
</dbReference>
<dbReference type="InterPro" id="IPR052192">
    <property type="entry name" value="Insect_Ionotropic_Sensory_Rcpt"/>
</dbReference>
<evidence type="ECO:0000256" key="10">
    <source>
        <dbReference type="ARBA" id="ARBA00023286"/>
    </source>
</evidence>
<proteinExistence type="predicted"/>
<dbReference type="Gene3D" id="3.40.190.10">
    <property type="entry name" value="Periplasmic binding protein-like II"/>
    <property type="match status" value="1"/>
</dbReference>
<evidence type="ECO:0000256" key="8">
    <source>
        <dbReference type="ARBA" id="ARBA00023170"/>
    </source>
</evidence>
<dbReference type="InterPro" id="IPR019594">
    <property type="entry name" value="Glu/Gly-bd"/>
</dbReference>
<evidence type="ECO:0000256" key="7">
    <source>
        <dbReference type="ARBA" id="ARBA00023136"/>
    </source>
</evidence>
<dbReference type="EMBL" id="BGPR01039761">
    <property type="protein sequence ID" value="GBO15790.1"/>
    <property type="molecule type" value="Genomic_DNA"/>
</dbReference>
<feature type="domain" description="Ionotropic glutamate receptor L-glutamate and glycine-binding" evidence="13">
    <location>
        <begin position="8"/>
        <end position="83"/>
    </location>
</feature>
<evidence type="ECO:0000313" key="15">
    <source>
        <dbReference type="Proteomes" id="UP000499080"/>
    </source>
</evidence>
<evidence type="ECO:0000256" key="6">
    <source>
        <dbReference type="ARBA" id="ARBA00023065"/>
    </source>
</evidence>
<keyword evidence="7 12" id="KW-0472">Membrane</keyword>
<dbReference type="GO" id="GO:0005886">
    <property type="term" value="C:plasma membrane"/>
    <property type="evidence" value="ECO:0007669"/>
    <property type="project" value="UniProtKB-SubCell"/>
</dbReference>
<keyword evidence="5 12" id="KW-1133">Transmembrane helix</keyword>
<keyword evidence="10" id="KW-1071">Ligand-gated ion channel</keyword>
<keyword evidence="4 12" id="KW-0812">Transmembrane</keyword>
<comment type="subcellular location">
    <subcellularLocation>
        <location evidence="1">Cell membrane</location>
        <topology evidence="1">Multi-pass membrane protein</topology>
    </subcellularLocation>
</comment>
<evidence type="ECO:0000256" key="9">
    <source>
        <dbReference type="ARBA" id="ARBA00023180"/>
    </source>
</evidence>
<comment type="caution">
    <text evidence="14">The sequence shown here is derived from an EMBL/GenBank/DDBJ whole genome shotgun (WGS) entry which is preliminary data.</text>
</comment>
<accession>A0A4Y2UW40</accession>
<dbReference type="AlphaFoldDB" id="A0A4Y2UW40"/>
<evidence type="ECO:0000259" key="13">
    <source>
        <dbReference type="Pfam" id="PF10613"/>
    </source>
</evidence>
<keyword evidence="2" id="KW-0813">Transport</keyword>
<dbReference type="Pfam" id="PF10613">
    <property type="entry name" value="Lig_chan-Glu_bd"/>
    <property type="match status" value="1"/>
</dbReference>
<keyword evidence="9" id="KW-0325">Glycoprotein</keyword>
<evidence type="ECO:0000256" key="12">
    <source>
        <dbReference type="SAM" id="Phobius"/>
    </source>
</evidence>
<evidence type="ECO:0000256" key="2">
    <source>
        <dbReference type="ARBA" id="ARBA00022448"/>
    </source>
</evidence>
<feature type="transmembrane region" description="Helical" evidence="12">
    <location>
        <begin position="100"/>
        <end position="119"/>
    </location>
</feature>
<name>A0A4Y2UW40_ARAVE</name>
<reference evidence="14 15" key="1">
    <citation type="journal article" date="2019" name="Sci. Rep.">
        <title>Orb-weaving spider Araneus ventricosus genome elucidates the spidroin gene catalogue.</title>
        <authorList>
            <person name="Kono N."/>
            <person name="Nakamura H."/>
            <person name="Ohtoshi R."/>
            <person name="Moran D.A.P."/>
            <person name="Shinohara A."/>
            <person name="Yoshida Y."/>
            <person name="Fujiwara M."/>
            <person name="Mori M."/>
            <person name="Tomita M."/>
            <person name="Arakawa K."/>
        </authorList>
    </citation>
    <scope>NUCLEOTIDE SEQUENCE [LARGE SCALE GENOMIC DNA]</scope>
</reference>
<keyword evidence="15" id="KW-1185">Reference proteome</keyword>
<sequence>MQAKFLYLIVKALNKPFEVVTFADGEVGRLLSNGSWTGTIGEIQMDKADFAINYMTISEQRLSATDFNPVYATDDLTFTIRKPGETSKSLALVYPFHSTIWITGFIILLLMPLVFLFLLRIQSPYIHVLLKLLGQYTFKNLISLRYKIITFTRTLYGMI</sequence>
<dbReference type="OrthoDB" id="5984008at2759"/>
<evidence type="ECO:0000256" key="11">
    <source>
        <dbReference type="ARBA" id="ARBA00023303"/>
    </source>
</evidence>
<keyword evidence="3" id="KW-1003">Cell membrane</keyword>
<dbReference type="SUPFAM" id="SSF53850">
    <property type="entry name" value="Periplasmic binding protein-like II"/>
    <property type="match status" value="1"/>
</dbReference>